<organism evidence="2 3">
    <name type="scientific">Schaalia turicensis</name>
    <dbReference type="NCBI Taxonomy" id="131111"/>
    <lineage>
        <taxon>Bacteria</taxon>
        <taxon>Bacillati</taxon>
        <taxon>Actinomycetota</taxon>
        <taxon>Actinomycetes</taxon>
        <taxon>Actinomycetales</taxon>
        <taxon>Actinomycetaceae</taxon>
        <taxon>Schaalia</taxon>
    </lineage>
</organism>
<feature type="transmembrane region" description="Helical" evidence="1">
    <location>
        <begin position="7"/>
        <end position="26"/>
    </location>
</feature>
<feature type="transmembrane region" description="Helical" evidence="1">
    <location>
        <begin position="95"/>
        <end position="119"/>
    </location>
</feature>
<protein>
    <submittedName>
        <fullName evidence="2">Uncharacterized protein</fullName>
    </submittedName>
</protein>
<evidence type="ECO:0000313" key="3">
    <source>
        <dbReference type="Proteomes" id="UP000234545"/>
    </source>
</evidence>
<proteinExistence type="predicted"/>
<name>A0A2I1I4C7_9ACTO</name>
<comment type="caution">
    <text evidence="2">The sequence shown here is derived from an EMBL/GenBank/DDBJ whole genome shotgun (WGS) entry which is preliminary data.</text>
</comment>
<reference evidence="2 3" key="1">
    <citation type="submission" date="2017-12" db="EMBL/GenBank/DDBJ databases">
        <title>Phylogenetic diversity of female urinary microbiome.</title>
        <authorList>
            <person name="Thomas-White K."/>
            <person name="Wolfe A.J."/>
        </authorList>
    </citation>
    <scope>NUCLEOTIDE SEQUENCE [LARGE SCALE GENOMIC DNA]</scope>
    <source>
        <strain evidence="2 3">UMB0250</strain>
    </source>
</reference>
<dbReference type="AlphaFoldDB" id="A0A2I1I4C7"/>
<keyword evidence="1" id="KW-0472">Membrane</keyword>
<evidence type="ECO:0000256" key="1">
    <source>
        <dbReference type="SAM" id="Phobius"/>
    </source>
</evidence>
<feature type="transmembrane region" description="Helical" evidence="1">
    <location>
        <begin position="65"/>
        <end position="83"/>
    </location>
</feature>
<keyword evidence="1" id="KW-1133">Transmembrane helix</keyword>
<dbReference type="EMBL" id="PKKJ01000008">
    <property type="protein sequence ID" value="PKY65995.1"/>
    <property type="molecule type" value="Genomic_DNA"/>
</dbReference>
<evidence type="ECO:0000313" key="2">
    <source>
        <dbReference type="EMBL" id="PKY65995.1"/>
    </source>
</evidence>
<sequence>MRRAEWILLLVVFVVQVGYQFLLFNVDAMRTMIDDEKGLSGMFIVLPVVAYVCAMVSAYRWGFRFWRPVLLAVVTTIAFVVSVPEAFGLTSPRDWGALAVSTLIYFVPAIVGEGIGTLIRRWRSALG</sequence>
<feature type="transmembrane region" description="Helical" evidence="1">
    <location>
        <begin position="38"/>
        <end position="58"/>
    </location>
</feature>
<accession>A0A2I1I4C7</accession>
<gene>
    <name evidence="2" type="ORF">CYJ25_06570</name>
</gene>
<keyword evidence="1" id="KW-0812">Transmembrane</keyword>
<dbReference type="Proteomes" id="UP000234545">
    <property type="component" value="Unassembled WGS sequence"/>
</dbReference>